<keyword evidence="5 8" id="KW-0812">Transmembrane</keyword>
<comment type="similarity">
    <text evidence="2">Belongs to the auxin efflux carrier (TC 2.A.69) family.</text>
</comment>
<gene>
    <name evidence="9" type="ORF">CIB95_08370</name>
</gene>
<feature type="transmembrane region" description="Helical" evidence="8">
    <location>
        <begin position="36"/>
        <end position="55"/>
    </location>
</feature>
<dbReference type="PANTHER" id="PTHR36838:SF1">
    <property type="entry name" value="SLR1864 PROTEIN"/>
    <property type="match status" value="1"/>
</dbReference>
<feature type="transmembrane region" description="Helical" evidence="8">
    <location>
        <begin position="255"/>
        <end position="275"/>
    </location>
</feature>
<dbReference type="InterPro" id="IPR038770">
    <property type="entry name" value="Na+/solute_symporter_sf"/>
</dbReference>
<evidence type="ECO:0000256" key="2">
    <source>
        <dbReference type="ARBA" id="ARBA00010145"/>
    </source>
</evidence>
<dbReference type="Gene3D" id="1.20.1530.20">
    <property type="match status" value="1"/>
</dbReference>
<protein>
    <recommendedName>
        <fullName evidence="11">Auxin efflux carrier</fullName>
    </recommendedName>
</protein>
<dbReference type="InterPro" id="IPR004776">
    <property type="entry name" value="Mem_transp_PIN-like"/>
</dbReference>
<dbReference type="Proteomes" id="UP000217083">
    <property type="component" value="Unassembled WGS sequence"/>
</dbReference>
<dbReference type="PANTHER" id="PTHR36838">
    <property type="entry name" value="AUXIN EFFLUX CARRIER FAMILY PROTEIN"/>
    <property type="match status" value="1"/>
</dbReference>
<evidence type="ECO:0000256" key="7">
    <source>
        <dbReference type="ARBA" id="ARBA00023136"/>
    </source>
</evidence>
<dbReference type="GO" id="GO:0005886">
    <property type="term" value="C:plasma membrane"/>
    <property type="evidence" value="ECO:0007669"/>
    <property type="project" value="UniProtKB-SubCell"/>
</dbReference>
<feature type="transmembrane region" description="Helical" evidence="8">
    <location>
        <begin position="6"/>
        <end position="24"/>
    </location>
</feature>
<keyword evidence="4" id="KW-1003">Cell membrane</keyword>
<feature type="transmembrane region" description="Helical" evidence="8">
    <location>
        <begin position="226"/>
        <end position="249"/>
    </location>
</feature>
<comment type="subcellular location">
    <subcellularLocation>
        <location evidence="1">Cell membrane</location>
        <topology evidence="1">Multi-pass membrane protein</topology>
    </subcellularLocation>
</comment>
<keyword evidence="3" id="KW-0813">Transport</keyword>
<evidence type="ECO:0008006" key="11">
    <source>
        <dbReference type="Google" id="ProtNLM"/>
    </source>
</evidence>
<proteinExistence type="inferred from homology"/>
<dbReference type="Pfam" id="PF03547">
    <property type="entry name" value="Mem_trans"/>
    <property type="match status" value="2"/>
</dbReference>
<dbReference type="EMBL" id="NPIA01000003">
    <property type="protein sequence ID" value="OZM57459.1"/>
    <property type="molecule type" value="Genomic_DNA"/>
</dbReference>
<dbReference type="RefSeq" id="WP_094924134.1">
    <property type="nucleotide sequence ID" value="NZ_NPIA01000003.1"/>
</dbReference>
<evidence type="ECO:0000256" key="5">
    <source>
        <dbReference type="ARBA" id="ARBA00022692"/>
    </source>
</evidence>
<evidence type="ECO:0000256" key="4">
    <source>
        <dbReference type="ARBA" id="ARBA00022475"/>
    </source>
</evidence>
<evidence type="ECO:0000256" key="1">
    <source>
        <dbReference type="ARBA" id="ARBA00004651"/>
    </source>
</evidence>
<feature type="transmembrane region" description="Helical" evidence="8">
    <location>
        <begin position="129"/>
        <end position="150"/>
    </location>
</feature>
<feature type="transmembrane region" description="Helical" evidence="8">
    <location>
        <begin position="287"/>
        <end position="311"/>
    </location>
</feature>
<evidence type="ECO:0000256" key="3">
    <source>
        <dbReference type="ARBA" id="ARBA00022448"/>
    </source>
</evidence>
<feature type="transmembrane region" description="Helical" evidence="8">
    <location>
        <begin position="101"/>
        <end position="123"/>
    </location>
</feature>
<feature type="transmembrane region" description="Helical" evidence="8">
    <location>
        <begin position="162"/>
        <end position="182"/>
    </location>
</feature>
<accession>A0A263BUR3</accession>
<organism evidence="9 10">
    <name type="scientific">Lottiidibacillus patelloidae</name>
    <dbReference type="NCBI Taxonomy" id="2670334"/>
    <lineage>
        <taxon>Bacteria</taxon>
        <taxon>Bacillati</taxon>
        <taxon>Bacillota</taxon>
        <taxon>Bacilli</taxon>
        <taxon>Bacillales</taxon>
        <taxon>Bacillaceae</taxon>
        <taxon>Lottiidibacillus</taxon>
    </lineage>
</organism>
<dbReference type="AlphaFoldDB" id="A0A263BUR3"/>
<keyword evidence="6 8" id="KW-1133">Transmembrane helix</keyword>
<reference evidence="10" key="1">
    <citation type="submission" date="2017-08" db="EMBL/GenBank/DDBJ databases">
        <authorList>
            <person name="Huang Z."/>
        </authorList>
    </citation>
    <scope>NUCLEOTIDE SEQUENCE [LARGE SCALE GENOMIC DNA]</scope>
    <source>
        <strain evidence="10">SA5d-4</strain>
    </source>
</reference>
<comment type="caution">
    <text evidence="9">The sequence shown here is derived from an EMBL/GenBank/DDBJ whole genome shotgun (WGS) entry which is preliminary data.</text>
</comment>
<keyword evidence="7 8" id="KW-0472">Membrane</keyword>
<evidence type="ECO:0000313" key="10">
    <source>
        <dbReference type="Proteomes" id="UP000217083"/>
    </source>
</evidence>
<feature type="transmembrane region" description="Helical" evidence="8">
    <location>
        <begin position="67"/>
        <end position="89"/>
    </location>
</feature>
<sequence>MISFFSIFNEFFVLFLIAFIGFSAKWFGIFNKKIDFAFTQIILFITLPLLIIHSLDYKISLYIFKDFLWLILLSVFILSIAVIIAHFLVKPIKLSSSRSGVFQALMIFGNQGFIGFALCFLLFKEQGIAYATIFNLFFLILIWTYGVYLVARDKVKLPLWKLLFNPGLIATLIGLILITTPLTLPYTISKSFQLIGLCTIPLSMLFIGSLLGNIKKSDLYCYLRYYPLWLLAFMKLLLLPLLLFPFLLLHISYEVIMVAIILTATPSAPTIALYAKSFKADYRLATVGVFITTLLACLTIPFLFWLASYLFCIF</sequence>
<reference evidence="9 10" key="2">
    <citation type="submission" date="2017-09" db="EMBL/GenBank/DDBJ databases">
        <title>Bacillus patelloidae sp. nov., isolated from the intestinal tract of a marine limpet.</title>
        <authorList>
            <person name="Liu R."/>
            <person name="Dong C."/>
            <person name="Shao Z."/>
        </authorList>
    </citation>
    <scope>NUCLEOTIDE SEQUENCE [LARGE SCALE GENOMIC DNA]</scope>
    <source>
        <strain evidence="9 10">SA5d-4</strain>
    </source>
</reference>
<evidence type="ECO:0000256" key="6">
    <source>
        <dbReference type="ARBA" id="ARBA00022989"/>
    </source>
</evidence>
<evidence type="ECO:0000256" key="8">
    <source>
        <dbReference type="SAM" id="Phobius"/>
    </source>
</evidence>
<name>A0A263BUR3_9BACI</name>
<feature type="transmembrane region" description="Helical" evidence="8">
    <location>
        <begin position="194"/>
        <end position="214"/>
    </location>
</feature>
<dbReference type="GO" id="GO:0055085">
    <property type="term" value="P:transmembrane transport"/>
    <property type="evidence" value="ECO:0007669"/>
    <property type="project" value="InterPro"/>
</dbReference>
<keyword evidence="10" id="KW-1185">Reference proteome</keyword>
<evidence type="ECO:0000313" key="9">
    <source>
        <dbReference type="EMBL" id="OZM57459.1"/>
    </source>
</evidence>